<sequence length="329" mass="38161">MDSGASSHITNNPGTIEHPLPSSFINTIFVGNGQVLPIKGSGHDYHHIPTKTYQLRNIQYSPQIVKNLLSVRKFKRDNNVSLEFDPFSFTLKDLKTNKPLSRHNSTKDLYPFTPPQQVLLTTSAPTKWHQRLGHPGALVLDFLIRNLLIDSLKNQTLFLCHSCQLSNRKRLPIYDSNFVTYSPFDIIHCDLWMSPVTSNSGYKYYMVLIDNHTQFVWIYPLKFKSKMFSNFVKFHHLINTQFNRNIKAFHYNLGGEFDNNNFKTFAYNTGLVFRFSCPHTFSQNGKTERMIRRLNDRIRALLIDAHLPPSFWVEALHTSAYLHNILPSK</sequence>
<evidence type="ECO:0000313" key="3">
    <source>
        <dbReference type="EMBL" id="KAJ0221160.1"/>
    </source>
</evidence>
<keyword evidence="4" id="KW-1185">Reference proteome</keyword>
<feature type="domain" description="Integrase catalytic" evidence="2">
    <location>
        <begin position="179"/>
        <end position="329"/>
    </location>
</feature>
<dbReference type="GO" id="GO:0008233">
    <property type="term" value="F:peptidase activity"/>
    <property type="evidence" value="ECO:0007669"/>
    <property type="project" value="UniProtKB-KW"/>
</dbReference>
<keyword evidence="1" id="KW-0378">Hydrolase</keyword>
<dbReference type="InterPro" id="IPR012337">
    <property type="entry name" value="RNaseH-like_sf"/>
</dbReference>
<evidence type="ECO:0000313" key="4">
    <source>
        <dbReference type="Proteomes" id="UP000235145"/>
    </source>
</evidence>
<dbReference type="Pfam" id="PF13976">
    <property type="entry name" value="gag_pre-integrs"/>
    <property type="match status" value="1"/>
</dbReference>
<dbReference type="Gene3D" id="3.30.420.10">
    <property type="entry name" value="Ribonuclease H-like superfamily/Ribonuclease H"/>
    <property type="match status" value="1"/>
</dbReference>
<organism evidence="3 4">
    <name type="scientific">Lactuca sativa</name>
    <name type="common">Garden lettuce</name>
    <dbReference type="NCBI Taxonomy" id="4236"/>
    <lineage>
        <taxon>Eukaryota</taxon>
        <taxon>Viridiplantae</taxon>
        <taxon>Streptophyta</taxon>
        <taxon>Embryophyta</taxon>
        <taxon>Tracheophyta</taxon>
        <taxon>Spermatophyta</taxon>
        <taxon>Magnoliopsida</taxon>
        <taxon>eudicotyledons</taxon>
        <taxon>Gunneridae</taxon>
        <taxon>Pentapetalae</taxon>
        <taxon>asterids</taxon>
        <taxon>campanulids</taxon>
        <taxon>Asterales</taxon>
        <taxon>Asteraceae</taxon>
        <taxon>Cichorioideae</taxon>
        <taxon>Cichorieae</taxon>
        <taxon>Lactucinae</taxon>
        <taxon>Lactuca</taxon>
    </lineage>
</organism>
<evidence type="ECO:0000259" key="2">
    <source>
        <dbReference type="PROSITE" id="PS50994"/>
    </source>
</evidence>
<dbReference type="GO" id="GO:0015074">
    <property type="term" value="P:DNA integration"/>
    <property type="evidence" value="ECO:0007669"/>
    <property type="project" value="InterPro"/>
</dbReference>
<protein>
    <recommendedName>
        <fullName evidence="2">Integrase catalytic domain-containing protein</fullName>
    </recommendedName>
</protein>
<dbReference type="PANTHER" id="PTHR42648:SF30">
    <property type="entry name" value="RIBONUCLEASE H-LIKE DOMAIN, GAG-PRE-INTEGRASE DOMAIN PROTEIN-RELATED"/>
    <property type="match status" value="1"/>
</dbReference>
<dbReference type="InterPro" id="IPR039537">
    <property type="entry name" value="Retrotran_Ty1/copia-like"/>
</dbReference>
<dbReference type="InterPro" id="IPR001584">
    <property type="entry name" value="Integrase_cat-core"/>
</dbReference>
<keyword evidence="1" id="KW-0645">Protease</keyword>
<dbReference type="InterPro" id="IPR025724">
    <property type="entry name" value="GAG-pre-integrase_dom"/>
</dbReference>
<dbReference type="AlphaFoldDB" id="A0A9R1WES1"/>
<dbReference type="InterPro" id="IPR054722">
    <property type="entry name" value="PolX-like_BBD"/>
</dbReference>
<reference evidence="3 4" key="1">
    <citation type="journal article" date="2017" name="Nat. Commun.">
        <title>Genome assembly with in vitro proximity ligation data and whole-genome triplication in lettuce.</title>
        <authorList>
            <person name="Reyes-Chin-Wo S."/>
            <person name="Wang Z."/>
            <person name="Yang X."/>
            <person name="Kozik A."/>
            <person name="Arikit S."/>
            <person name="Song C."/>
            <person name="Xia L."/>
            <person name="Froenicke L."/>
            <person name="Lavelle D.O."/>
            <person name="Truco M.J."/>
            <person name="Xia R."/>
            <person name="Zhu S."/>
            <person name="Xu C."/>
            <person name="Xu H."/>
            <person name="Xu X."/>
            <person name="Cox K."/>
            <person name="Korf I."/>
            <person name="Meyers B.C."/>
            <person name="Michelmore R.W."/>
        </authorList>
    </citation>
    <scope>NUCLEOTIDE SEQUENCE [LARGE SCALE GENOMIC DNA]</scope>
    <source>
        <strain evidence="4">cv. Salinas</strain>
        <tissue evidence="3">Seedlings</tissue>
    </source>
</reference>
<dbReference type="InterPro" id="IPR036397">
    <property type="entry name" value="RNaseH_sf"/>
</dbReference>
<dbReference type="PROSITE" id="PS50994">
    <property type="entry name" value="INTEGRASE"/>
    <property type="match status" value="1"/>
</dbReference>
<dbReference type="Proteomes" id="UP000235145">
    <property type="component" value="Unassembled WGS sequence"/>
</dbReference>
<name>A0A9R1WES1_LACSA</name>
<proteinExistence type="predicted"/>
<dbReference type="GO" id="GO:0003676">
    <property type="term" value="F:nucleic acid binding"/>
    <property type="evidence" value="ECO:0007669"/>
    <property type="project" value="InterPro"/>
</dbReference>
<gene>
    <name evidence="3" type="ORF">LSAT_V11C200069500</name>
</gene>
<dbReference type="EMBL" id="NBSK02000002">
    <property type="protein sequence ID" value="KAJ0221160.1"/>
    <property type="molecule type" value="Genomic_DNA"/>
</dbReference>
<dbReference type="PANTHER" id="PTHR42648">
    <property type="entry name" value="TRANSPOSASE, PUTATIVE-RELATED"/>
    <property type="match status" value="1"/>
</dbReference>
<dbReference type="Pfam" id="PF22936">
    <property type="entry name" value="Pol_BBD"/>
    <property type="match status" value="1"/>
</dbReference>
<comment type="caution">
    <text evidence="3">The sequence shown here is derived from an EMBL/GenBank/DDBJ whole genome shotgun (WGS) entry which is preliminary data.</text>
</comment>
<evidence type="ECO:0000256" key="1">
    <source>
        <dbReference type="ARBA" id="ARBA00022670"/>
    </source>
</evidence>
<dbReference type="GO" id="GO:0006508">
    <property type="term" value="P:proteolysis"/>
    <property type="evidence" value="ECO:0007669"/>
    <property type="project" value="UniProtKB-KW"/>
</dbReference>
<accession>A0A9R1WES1</accession>
<dbReference type="SUPFAM" id="SSF53098">
    <property type="entry name" value="Ribonuclease H-like"/>
    <property type="match status" value="1"/>
</dbReference>